<keyword evidence="2" id="KW-0349">Heme</keyword>
<feature type="transmembrane region" description="Helical" evidence="8">
    <location>
        <begin position="109"/>
        <end position="130"/>
    </location>
</feature>
<keyword evidence="4" id="KW-0479">Metal-binding</keyword>
<name>A0A366HFR6_9BACT</name>
<keyword evidence="10" id="KW-1185">Reference proteome</keyword>
<protein>
    <submittedName>
        <fullName evidence="9">Succinate dehydrogenase / fumarate reductase cytochrome b subunit</fullName>
    </submittedName>
</protein>
<feature type="transmembrane region" description="Helical" evidence="8">
    <location>
        <begin position="64"/>
        <end position="88"/>
    </location>
</feature>
<evidence type="ECO:0000313" key="10">
    <source>
        <dbReference type="Proteomes" id="UP000253426"/>
    </source>
</evidence>
<accession>A0A366HFR6</accession>
<reference evidence="9 10" key="1">
    <citation type="submission" date="2018-06" db="EMBL/GenBank/DDBJ databases">
        <title>Genomic Encyclopedia of Type Strains, Phase IV (KMG-IV): sequencing the most valuable type-strain genomes for metagenomic binning, comparative biology and taxonomic classification.</title>
        <authorList>
            <person name="Goeker M."/>
        </authorList>
    </citation>
    <scope>NUCLEOTIDE SEQUENCE [LARGE SCALE GENOMIC DNA]</scope>
    <source>
        <strain evidence="9 10">DSM 25532</strain>
    </source>
</reference>
<dbReference type="RefSeq" id="WP_170157242.1">
    <property type="nucleotide sequence ID" value="NZ_QNRR01000007.1"/>
</dbReference>
<dbReference type="EMBL" id="QNRR01000007">
    <property type="protein sequence ID" value="RBP41414.1"/>
    <property type="molecule type" value="Genomic_DNA"/>
</dbReference>
<comment type="caution">
    <text evidence="9">The sequence shown here is derived from an EMBL/GenBank/DDBJ whole genome shotgun (WGS) entry which is preliminary data.</text>
</comment>
<keyword evidence="6" id="KW-0408">Iron</keyword>
<dbReference type="InterPro" id="IPR034804">
    <property type="entry name" value="SQR/QFR_C/D"/>
</dbReference>
<dbReference type="Proteomes" id="UP000253426">
    <property type="component" value="Unassembled WGS sequence"/>
</dbReference>
<dbReference type="Pfam" id="PF01127">
    <property type="entry name" value="Sdh_cyt"/>
    <property type="match status" value="1"/>
</dbReference>
<keyword evidence="7 8" id="KW-0472">Membrane</keyword>
<feature type="transmembrane region" description="Helical" evidence="8">
    <location>
        <begin position="204"/>
        <end position="232"/>
    </location>
</feature>
<feature type="transmembrane region" description="Helical" evidence="8">
    <location>
        <begin position="163"/>
        <end position="183"/>
    </location>
</feature>
<evidence type="ECO:0000256" key="2">
    <source>
        <dbReference type="ARBA" id="ARBA00022617"/>
    </source>
</evidence>
<dbReference type="CDD" id="cd03498">
    <property type="entry name" value="SQR_TypeB_2_TM"/>
    <property type="match status" value="1"/>
</dbReference>
<dbReference type="NCBIfam" id="TIGR02046">
    <property type="entry name" value="sdhC_b558_fam"/>
    <property type="match status" value="1"/>
</dbReference>
<organism evidence="9 10">
    <name type="scientific">Roseimicrobium gellanilyticum</name>
    <dbReference type="NCBI Taxonomy" id="748857"/>
    <lineage>
        <taxon>Bacteria</taxon>
        <taxon>Pseudomonadati</taxon>
        <taxon>Verrucomicrobiota</taxon>
        <taxon>Verrucomicrobiia</taxon>
        <taxon>Verrucomicrobiales</taxon>
        <taxon>Verrucomicrobiaceae</taxon>
        <taxon>Roseimicrobium</taxon>
    </lineage>
</organism>
<dbReference type="InterPro" id="IPR011138">
    <property type="entry name" value="Cytochrome_b-558"/>
</dbReference>
<dbReference type="AlphaFoldDB" id="A0A366HFR6"/>
<evidence type="ECO:0000313" key="9">
    <source>
        <dbReference type="EMBL" id="RBP41414.1"/>
    </source>
</evidence>
<evidence type="ECO:0000256" key="5">
    <source>
        <dbReference type="ARBA" id="ARBA00022989"/>
    </source>
</evidence>
<gene>
    <name evidence="9" type="ORF">DES53_107246</name>
</gene>
<evidence type="ECO:0000256" key="7">
    <source>
        <dbReference type="ARBA" id="ARBA00023136"/>
    </source>
</evidence>
<dbReference type="Gene3D" id="1.20.1300.10">
    <property type="entry name" value="Fumarate reductase/succinate dehydrogenase, transmembrane subunit"/>
    <property type="match status" value="1"/>
</dbReference>
<evidence type="ECO:0000256" key="4">
    <source>
        <dbReference type="ARBA" id="ARBA00022723"/>
    </source>
</evidence>
<proteinExistence type="predicted"/>
<evidence type="ECO:0000256" key="8">
    <source>
        <dbReference type="SAM" id="Phobius"/>
    </source>
</evidence>
<evidence type="ECO:0000256" key="1">
    <source>
        <dbReference type="ARBA" id="ARBA00004370"/>
    </source>
</evidence>
<keyword evidence="5 8" id="KW-1133">Transmembrane helix</keyword>
<evidence type="ECO:0000256" key="3">
    <source>
        <dbReference type="ARBA" id="ARBA00022692"/>
    </source>
</evidence>
<evidence type="ECO:0000256" key="6">
    <source>
        <dbReference type="ARBA" id="ARBA00023004"/>
    </source>
</evidence>
<keyword evidence="3 8" id="KW-0812">Transmembrane</keyword>
<feature type="transmembrane region" description="Helical" evidence="8">
    <location>
        <begin position="20"/>
        <end position="44"/>
    </location>
</feature>
<dbReference type="InterPro" id="IPR000701">
    <property type="entry name" value="SuccDH_FuR_B_TM-su"/>
</dbReference>
<sequence length="233" mass="25762">MSSLFPSFFSFLGSSLGKKILVALTGMVLVVFVLGHMIGNLLVYAGPDAINEYGHTLQTLLHGAGIWIARIGLLVCVVVHVVLTIQVTKENRAARSDRYAVHKTIKTTNSARIMILSGLTLLAFIVYHLLHFTVRAGNDYDTYKTVLHGETVHDVYRMVIAGFSWWPASLFYIIAMVLLWSHLSHGVQSMFQTVGISNERTIPVYKTIALVFATVILIGNCSIPISVMLGWVK</sequence>
<dbReference type="GO" id="GO:0016020">
    <property type="term" value="C:membrane"/>
    <property type="evidence" value="ECO:0007669"/>
    <property type="project" value="InterPro"/>
</dbReference>
<dbReference type="SUPFAM" id="SSF81343">
    <property type="entry name" value="Fumarate reductase respiratory complex transmembrane subunits"/>
    <property type="match status" value="1"/>
</dbReference>
<comment type="subcellular location">
    <subcellularLocation>
        <location evidence="1">Membrane</location>
    </subcellularLocation>
</comment>